<dbReference type="InterPro" id="IPR036282">
    <property type="entry name" value="Glutathione-S-Trfase_C_sf"/>
</dbReference>
<evidence type="ECO:0000313" key="5">
    <source>
        <dbReference type="Proteomes" id="UP000663865"/>
    </source>
</evidence>
<dbReference type="EMBL" id="CAJOBS010000170">
    <property type="protein sequence ID" value="CAF4513636.1"/>
    <property type="molecule type" value="Genomic_DNA"/>
</dbReference>
<comment type="caution">
    <text evidence="3">The sequence shown here is derived from an EMBL/GenBank/DDBJ whole genome shotgun (WGS) entry which is preliminary data.</text>
</comment>
<dbReference type="Gene3D" id="1.20.1050.10">
    <property type="match status" value="1"/>
</dbReference>
<dbReference type="EMBL" id="CAJNYV010002099">
    <property type="protein sequence ID" value="CAF3454744.1"/>
    <property type="molecule type" value="Genomic_DNA"/>
</dbReference>
<proteinExistence type="inferred from homology"/>
<dbReference type="InterPro" id="IPR004045">
    <property type="entry name" value="Glutathione_S-Trfase_N"/>
</dbReference>
<dbReference type="PROSITE" id="PS50404">
    <property type="entry name" value="GST_NTER"/>
    <property type="match status" value="1"/>
</dbReference>
<dbReference type="Pfam" id="PF13417">
    <property type="entry name" value="GST_N_3"/>
    <property type="match status" value="1"/>
</dbReference>
<dbReference type="InterPro" id="IPR036249">
    <property type="entry name" value="Thioredoxin-like_sf"/>
</dbReference>
<protein>
    <recommendedName>
        <fullName evidence="2">GST N-terminal domain-containing protein</fullName>
    </recommendedName>
</protein>
<dbReference type="PANTHER" id="PTHR44051">
    <property type="entry name" value="GLUTATHIONE S-TRANSFERASE-RELATED"/>
    <property type="match status" value="1"/>
</dbReference>
<dbReference type="CDD" id="cd00570">
    <property type="entry name" value="GST_N_family"/>
    <property type="match status" value="1"/>
</dbReference>
<gene>
    <name evidence="3" type="ORF">KIK155_LOCUS12641</name>
    <name evidence="4" type="ORF">TOA249_LOCUS4455</name>
</gene>
<evidence type="ECO:0000256" key="1">
    <source>
        <dbReference type="ARBA" id="ARBA00007409"/>
    </source>
</evidence>
<reference evidence="3" key="1">
    <citation type="submission" date="2021-02" db="EMBL/GenBank/DDBJ databases">
        <authorList>
            <person name="Nowell W R."/>
        </authorList>
    </citation>
    <scope>NUCLEOTIDE SEQUENCE</scope>
</reference>
<sequence length="368" mass="43748">MIKPLRLYQIPWSHYCDKVRWALDYKEIPYELVTFNAFGKTKGLERAPKSLRKLTPILEDPNSKDDNSFLSDSTPILLYLDARYPKISKSLLPLSSEQRQQVIDTCVRLDSGLGLYVRRLAYAQMFKEKQSAISLLLGERFSWAYNPDDIRSRLVSPFLASFMIARFRLHRLRDDQVREKTEQILLEIGDRLRKNDYLIGDQFSAADLTFCSLVKPLRWIPYFADDRRFQIIFKYCEGIRRNHDPKYPNIDNFLEKLLENNRIQMKKRQESLFYRVKAFMHQINFLQRFFTAFMVMFMKNFYGPSTDDEEVPLFKPSISENKQANEALNDQRRVNIKSKWSLIKFLCKYQCHLLFTMPRQNLYIESGA</sequence>
<evidence type="ECO:0000313" key="3">
    <source>
        <dbReference type="EMBL" id="CAF3454744.1"/>
    </source>
</evidence>
<dbReference type="PANTHER" id="PTHR44051:SF8">
    <property type="entry name" value="GLUTATHIONE S-TRANSFERASE GSTA"/>
    <property type="match status" value="1"/>
</dbReference>
<dbReference type="SUPFAM" id="SSF47616">
    <property type="entry name" value="GST C-terminal domain-like"/>
    <property type="match status" value="1"/>
</dbReference>
<evidence type="ECO:0000259" key="2">
    <source>
        <dbReference type="PROSITE" id="PS50404"/>
    </source>
</evidence>
<dbReference type="Gene3D" id="3.40.30.10">
    <property type="entry name" value="Glutaredoxin"/>
    <property type="match status" value="1"/>
</dbReference>
<organism evidence="3 5">
    <name type="scientific">Rotaria socialis</name>
    <dbReference type="NCBI Taxonomy" id="392032"/>
    <lineage>
        <taxon>Eukaryota</taxon>
        <taxon>Metazoa</taxon>
        <taxon>Spiralia</taxon>
        <taxon>Gnathifera</taxon>
        <taxon>Rotifera</taxon>
        <taxon>Eurotatoria</taxon>
        <taxon>Bdelloidea</taxon>
        <taxon>Philodinida</taxon>
        <taxon>Philodinidae</taxon>
        <taxon>Rotaria</taxon>
    </lineage>
</organism>
<dbReference type="AlphaFoldDB" id="A0A818E3N8"/>
<dbReference type="SUPFAM" id="SSF52833">
    <property type="entry name" value="Thioredoxin-like"/>
    <property type="match status" value="1"/>
</dbReference>
<comment type="similarity">
    <text evidence="1">Belongs to the GST superfamily.</text>
</comment>
<dbReference type="Proteomes" id="UP000663865">
    <property type="component" value="Unassembled WGS sequence"/>
</dbReference>
<dbReference type="Proteomes" id="UP000663838">
    <property type="component" value="Unassembled WGS sequence"/>
</dbReference>
<accession>A0A818E3N8</accession>
<feature type="domain" description="GST N-terminal" evidence="2">
    <location>
        <begin position="3"/>
        <end position="88"/>
    </location>
</feature>
<evidence type="ECO:0000313" key="4">
    <source>
        <dbReference type="EMBL" id="CAF4513636.1"/>
    </source>
</evidence>
<name>A0A818E3N8_9BILA</name>